<dbReference type="FunFam" id="3.20.20.80:FF:000064">
    <property type="entry name" value="Oligo-1,6-glucosidase"/>
    <property type="match status" value="2"/>
</dbReference>
<dbReference type="InterPro" id="IPR017853">
    <property type="entry name" value="GH"/>
</dbReference>
<organism evidence="5 6">
    <name type="scientific">Rothia mucilaginosa</name>
    <dbReference type="NCBI Taxonomy" id="43675"/>
    <lineage>
        <taxon>Bacteria</taxon>
        <taxon>Bacillati</taxon>
        <taxon>Actinomycetota</taxon>
        <taxon>Actinomycetes</taxon>
        <taxon>Micrococcales</taxon>
        <taxon>Micrococcaceae</taxon>
        <taxon>Rothia</taxon>
    </lineage>
</organism>
<evidence type="ECO:0000256" key="3">
    <source>
        <dbReference type="ARBA" id="ARBA00023295"/>
    </source>
</evidence>
<dbReference type="NCBIfam" id="NF008183">
    <property type="entry name" value="PRK10933.1"/>
    <property type="match status" value="1"/>
</dbReference>
<dbReference type="AlphaFoldDB" id="A0A930PXI6"/>
<gene>
    <name evidence="5" type="ORF">HXO64_02920</name>
</gene>
<dbReference type="PANTHER" id="PTHR10357">
    <property type="entry name" value="ALPHA-AMYLASE FAMILY MEMBER"/>
    <property type="match status" value="1"/>
</dbReference>
<dbReference type="SUPFAM" id="SSF51011">
    <property type="entry name" value="Glycosyl hydrolase domain"/>
    <property type="match status" value="1"/>
</dbReference>
<dbReference type="Gene3D" id="3.90.400.10">
    <property type="entry name" value="Oligo-1,6-glucosidase, Domain 2"/>
    <property type="match status" value="1"/>
</dbReference>
<sequence>MSNSEAYEVPSYEGRQWWKEAVVYQVYPRSFNDANGDGIGDLKGITEKLPYLAKLGINVIWLSPVFDSPNVDNGYDISDYFAIMSDFGTMEDFDEMLETAHKHGIKILMDLVANHTSDQHPWFKESRSSKDNPYRDYYIWKDPKGFDEDGNPIPPNNWASEFGGPAWEWDEATGQFYLHIFFKEQPDLNWENEKVREDLYSMVRWWLDKGVDGFRLDAINIISKPEGFPDDPSTDFEKHTSSIPFVISNGTMVHPWMKELTRETFSRYDVMTVGETSATSPEDAKLWAGYHTGELNMIFHFDHMGVDNDPNGKLGGKWSYAPYKLTELKRILNDWQTTLEGNAWGSLYWNNHDQPRVVSRFGNDSDEFRTLSAKQLATTLHFMQGTPYIYQGEEIGMTNVKFDSIEDYRDGDSIRFYEDMHVDHKRLSHEEAMQAIYIKGRDNARTPVQWDASANGGFSPEGVTPWIAVNPNYPAINAEAVLADEDSIFYHYQQLVALRRGKLKDLMVYASFAPVDSVQVPHNEDEAVYAYTRTGGADGSPANESLLVISNFTAEEQERDFALLNEAREAGARVELVSSNYKDDAGSTLRPYEAKVYHIVR</sequence>
<dbReference type="InterPro" id="IPR013780">
    <property type="entry name" value="Glyco_hydro_b"/>
</dbReference>
<dbReference type="InterPro" id="IPR006047">
    <property type="entry name" value="GH13_cat_dom"/>
</dbReference>
<comment type="similarity">
    <text evidence="1">Belongs to the glycosyl hydrolase 13 family.</text>
</comment>
<feature type="domain" description="Glycosyl hydrolase family 13 catalytic" evidence="4">
    <location>
        <begin position="25"/>
        <end position="445"/>
    </location>
</feature>
<dbReference type="GO" id="GO:0004556">
    <property type="term" value="F:alpha-amylase activity"/>
    <property type="evidence" value="ECO:0007669"/>
    <property type="project" value="TreeGrafter"/>
</dbReference>
<evidence type="ECO:0000259" key="4">
    <source>
        <dbReference type="SMART" id="SM00642"/>
    </source>
</evidence>
<keyword evidence="2" id="KW-0378">Hydrolase</keyword>
<reference evidence="5" key="1">
    <citation type="submission" date="2020-04" db="EMBL/GenBank/DDBJ databases">
        <title>Deep metagenomics examines the oral microbiome during advanced dental caries in children, revealing novel taxa and co-occurrences with host molecules.</title>
        <authorList>
            <person name="Baker J.L."/>
            <person name="Morton J.T."/>
            <person name="Dinis M."/>
            <person name="Alvarez R."/>
            <person name="Tran N.C."/>
            <person name="Knight R."/>
            <person name="Edlund A."/>
        </authorList>
    </citation>
    <scope>NUCLEOTIDE SEQUENCE</scope>
    <source>
        <strain evidence="5">JCVI_44_bin.2</strain>
    </source>
</reference>
<dbReference type="Gene3D" id="2.60.40.1180">
    <property type="entry name" value="Golgi alpha-mannosidase II"/>
    <property type="match status" value="1"/>
</dbReference>
<dbReference type="InterPro" id="IPR045857">
    <property type="entry name" value="O16G_dom_2"/>
</dbReference>
<name>A0A930PXI6_9MICC</name>
<evidence type="ECO:0000313" key="5">
    <source>
        <dbReference type="EMBL" id="MBF1663489.1"/>
    </source>
</evidence>
<protein>
    <submittedName>
        <fullName evidence="5">Alpha-glucosidase</fullName>
    </submittedName>
</protein>
<dbReference type="SMART" id="SM00642">
    <property type="entry name" value="Aamy"/>
    <property type="match status" value="1"/>
</dbReference>
<dbReference type="Proteomes" id="UP000756427">
    <property type="component" value="Unassembled WGS sequence"/>
</dbReference>
<dbReference type="Pfam" id="PF00128">
    <property type="entry name" value="Alpha-amylase"/>
    <property type="match status" value="1"/>
</dbReference>
<dbReference type="EMBL" id="JABZXR010000008">
    <property type="protein sequence ID" value="MBF1663489.1"/>
    <property type="molecule type" value="Genomic_DNA"/>
</dbReference>
<proteinExistence type="inferred from homology"/>
<evidence type="ECO:0000256" key="2">
    <source>
        <dbReference type="ARBA" id="ARBA00022801"/>
    </source>
</evidence>
<accession>A0A930PXI6</accession>
<dbReference type="SUPFAM" id="SSF51445">
    <property type="entry name" value="(Trans)glycosidases"/>
    <property type="match status" value="1"/>
</dbReference>
<dbReference type="RefSeq" id="WP_303975383.1">
    <property type="nucleotide sequence ID" value="NZ_JABZXR010000008.1"/>
</dbReference>
<dbReference type="CDD" id="cd11333">
    <property type="entry name" value="AmyAc_SI_OligoGlu_DGase"/>
    <property type="match status" value="1"/>
</dbReference>
<dbReference type="FunFam" id="3.90.400.10:FF:000004">
    <property type="entry name" value="Oligo-1,6-glucosidase"/>
    <property type="match status" value="1"/>
</dbReference>
<dbReference type="Gene3D" id="3.20.20.80">
    <property type="entry name" value="Glycosidases"/>
    <property type="match status" value="1"/>
</dbReference>
<evidence type="ECO:0000256" key="1">
    <source>
        <dbReference type="ARBA" id="ARBA00008061"/>
    </source>
</evidence>
<comment type="caution">
    <text evidence="5">The sequence shown here is derived from an EMBL/GenBank/DDBJ whole genome shotgun (WGS) entry which is preliminary data.</text>
</comment>
<dbReference type="PANTHER" id="PTHR10357:SF184">
    <property type="entry name" value="OLIGO-1,6-GLUCOSIDASE 1"/>
    <property type="match status" value="1"/>
</dbReference>
<evidence type="ECO:0000313" key="6">
    <source>
        <dbReference type="Proteomes" id="UP000756427"/>
    </source>
</evidence>
<keyword evidence="3" id="KW-0326">Glycosidase</keyword>
<dbReference type="GO" id="GO:0009313">
    <property type="term" value="P:oligosaccharide catabolic process"/>
    <property type="evidence" value="ECO:0007669"/>
    <property type="project" value="TreeGrafter"/>
</dbReference>